<dbReference type="Proteomes" id="UP000263014">
    <property type="component" value="Unassembled WGS sequence"/>
</dbReference>
<feature type="domain" description="DUF4982" evidence="7">
    <location>
        <begin position="628"/>
        <end position="686"/>
    </location>
</feature>
<dbReference type="InterPro" id="IPR051913">
    <property type="entry name" value="GH2_Domain-Containing"/>
</dbReference>
<feature type="domain" description="Glycosyl hydrolases family 2 sugar binding" evidence="6">
    <location>
        <begin position="93"/>
        <end position="188"/>
    </location>
</feature>
<evidence type="ECO:0000256" key="2">
    <source>
        <dbReference type="ARBA" id="ARBA00022801"/>
    </source>
</evidence>
<reference evidence="9 10" key="1">
    <citation type="submission" date="2018-08" db="EMBL/GenBank/DDBJ databases">
        <title>A genome reference for cultivated species of the human gut microbiota.</title>
        <authorList>
            <person name="Zou Y."/>
            <person name="Xue W."/>
            <person name="Luo G."/>
        </authorList>
    </citation>
    <scope>NUCLEOTIDE SEQUENCE [LARGE SCALE GENOMIC DNA]</scope>
    <source>
        <strain evidence="9 10">TM09-12</strain>
    </source>
</reference>
<dbReference type="SUPFAM" id="SSF49785">
    <property type="entry name" value="Galactose-binding domain-like"/>
    <property type="match status" value="1"/>
</dbReference>
<sequence length="805" mass="92180">MEIELTQIYNKGSCLRNLRQLAMQLQGRRRHRMREEMVLKTGWKFSDGIVEGGELCSCMEDKMEDVVIPHDWAVGRHYRPDMKYGGEQGFLDRAGIGWYRKHLVLYEMREGYHYDLVFDGVYENATVWMNEKLAGFHRYGYSGFRLDVTSLVKEGDNLLAVKVDNSDSHPDRWYSGAGIYRRVRLEAIPCCHMDPDEIHLKTEVKDHTGTVTARITIIEGNTSEEQLRMPVHVSMEIFSQGISEGKTEIGPVKEQEAELSLVLPSVRRWDAENPCLYEVVLTLRQGAETDEIRRKIGFRTIEWNVHQGMSVNGSPVKLKGVCLHHDAGSLGAAATSKTWHRRLELLKNMGCNAIRTSHNIPDELLMELCDEMGFYVLEEFTDKWRDGSYGRFFDEDWKTDLGYMIKRDRHRPSVALWSVGNEVDCQGSGFMLDILHMLVCEVKHLDGERAVTCALSPHYADDSKQEWMAVPERLDAIERIAKEVDVLALNYQEQWYELIHERLPETVILGSEIYMFFRGHEELCMNYSTDNPWMEVERSSYVAGGFVWAGIDYLGESMGYPSKGWGGSLIKSNLVKKPVAYLWESYWSDQPMVYFCVQDYTLMDDLSREHWSCPRLAPHWNFEQYGRTVIPYMIFSNCEEVRVYINDIRYYVKRPSQCESRIVSGFLPYVPGCVKVVGVNDEKEVCSYELQTAGPAVRLKLEPDERIIPAASDEIVSVLVSAVDRNGTVCFKDRSLLHIKVDGAASLAGVDNGDLMDPYPFQEARVPLHWGKAVLALRPSLEPGAVRILVWADGLMAAEETLEVR</sequence>
<dbReference type="GO" id="GO:0005975">
    <property type="term" value="P:carbohydrate metabolic process"/>
    <property type="evidence" value="ECO:0007669"/>
    <property type="project" value="InterPro"/>
</dbReference>
<dbReference type="Pfam" id="PF00703">
    <property type="entry name" value="Glyco_hydro_2"/>
    <property type="match status" value="1"/>
</dbReference>
<feature type="domain" description="Glycoside hydrolase family 2" evidence="8">
    <location>
        <begin position="699"/>
        <end position="799"/>
    </location>
</feature>
<evidence type="ECO:0000313" key="10">
    <source>
        <dbReference type="Proteomes" id="UP000263014"/>
    </source>
</evidence>
<dbReference type="InterPro" id="IPR040605">
    <property type="entry name" value="Glyco_hydro2_dom5"/>
</dbReference>
<dbReference type="InterPro" id="IPR006103">
    <property type="entry name" value="Glyco_hydro_2_cat"/>
</dbReference>
<feature type="domain" description="Glycoside hydrolase family 2 immunoglobulin-like beta-sandwich" evidence="4">
    <location>
        <begin position="197"/>
        <end position="299"/>
    </location>
</feature>
<name>A0A374NYS5_9FIRM</name>
<evidence type="ECO:0000259" key="4">
    <source>
        <dbReference type="Pfam" id="PF00703"/>
    </source>
</evidence>
<dbReference type="Pfam" id="PF16355">
    <property type="entry name" value="DUF4982"/>
    <property type="match status" value="1"/>
</dbReference>
<dbReference type="InterPro" id="IPR008979">
    <property type="entry name" value="Galactose-bd-like_sf"/>
</dbReference>
<dbReference type="PANTHER" id="PTHR42732:SF1">
    <property type="entry name" value="BETA-MANNOSIDASE"/>
    <property type="match status" value="1"/>
</dbReference>
<evidence type="ECO:0000259" key="7">
    <source>
        <dbReference type="Pfam" id="PF16355"/>
    </source>
</evidence>
<comment type="similarity">
    <text evidence="1">Belongs to the glycosyl hydrolase 2 family.</text>
</comment>
<comment type="caution">
    <text evidence="9">The sequence shown here is derived from an EMBL/GenBank/DDBJ whole genome shotgun (WGS) entry which is preliminary data.</text>
</comment>
<dbReference type="PANTHER" id="PTHR42732">
    <property type="entry name" value="BETA-GALACTOSIDASE"/>
    <property type="match status" value="1"/>
</dbReference>
<evidence type="ECO:0000259" key="5">
    <source>
        <dbReference type="Pfam" id="PF02836"/>
    </source>
</evidence>
<proteinExistence type="inferred from homology"/>
<dbReference type="InterPro" id="IPR006102">
    <property type="entry name" value="Ig-like_GH2"/>
</dbReference>
<feature type="domain" description="Glycoside hydrolase family 2 catalytic" evidence="5">
    <location>
        <begin position="308"/>
        <end position="498"/>
    </location>
</feature>
<dbReference type="EMBL" id="QSON01000023">
    <property type="protein sequence ID" value="RGI96509.1"/>
    <property type="molecule type" value="Genomic_DNA"/>
</dbReference>
<gene>
    <name evidence="9" type="ORF">DXD79_29335</name>
</gene>
<organism evidence="9 10">
    <name type="scientific">Hungatella hathewayi</name>
    <dbReference type="NCBI Taxonomy" id="154046"/>
    <lineage>
        <taxon>Bacteria</taxon>
        <taxon>Bacillati</taxon>
        <taxon>Bacillota</taxon>
        <taxon>Clostridia</taxon>
        <taxon>Lachnospirales</taxon>
        <taxon>Lachnospiraceae</taxon>
        <taxon>Hungatella</taxon>
    </lineage>
</organism>
<dbReference type="SUPFAM" id="SSF49303">
    <property type="entry name" value="beta-Galactosidase/glucuronidase domain"/>
    <property type="match status" value="1"/>
</dbReference>
<accession>A0A374NYS5</accession>
<evidence type="ECO:0000259" key="6">
    <source>
        <dbReference type="Pfam" id="PF02837"/>
    </source>
</evidence>
<dbReference type="InterPro" id="IPR036156">
    <property type="entry name" value="Beta-gal/glucu_dom_sf"/>
</dbReference>
<dbReference type="InterPro" id="IPR006101">
    <property type="entry name" value="Glyco_hydro_2"/>
</dbReference>
<dbReference type="Pfam" id="PF02837">
    <property type="entry name" value="Glyco_hydro_2_N"/>
    <property type="match status" value="1"/>
</dbReference>
<keyword evidence="2 9" id="KW-0378">Hydrolase</keyword>
<dbReference type="Pfam" id="PF02836">
    <property type="entry name" value="Glyco_hydro_2_C"/>
    <property type="match status" value="1"/>
</dbReference>
<dbReference type="Pfam" id="PF18565">
    <property type="entry name" value="Glyco_hydro2_C5"/>
    <property type="match status" value="1"/>
</dbReference>
<dbReference type="SUPFAM" id="SSF51445">
    <property type="entry name" value="(Trans)glycosidases"/>
    <property type="match status" value="1"/>
</dbReference>
<keyword evidence="3" id="KW-0326">Glycosidase</keyword>
<evidence type="ECO:0000256" key="1">
    <source>
        <dbReference type="ARBA" id="ARBA00007401"/>
    </source>
</evidence>
<dbReference type="AlphaFoldDB" id="A0A374NYS5"/>
<dbReference type="InterPro" id="IPR006104">
    <property type="entry name" value="Glyco_hydro_2_N"/>
</dbReference>
<dbReference type="GO" id="GO:0004553">
    <property type="term" value="F:hydrolase activity, hydrolyzing O-glycosyl compounds"/>
    <property type="evidence" value="ECO:0007669"/>
    <property type="project" value="InterPro"/>
</dbReference>
<dbReference type="Gene3D" id="3.20.20.80">
    <property type="entry name" value="Glycosidases"/>
    <property type="match status" value="1"/>
</dbReference>
<dbReference type="Gene3D" id="2.60.40.10">
    <property type="entry name" value="Immunoglobulins"/>
    <property type="match status" value="3"/>
</dbReference>
<dbReference type="InterPro" id="IPR017853">
    <property type="entry name" value="GH"/>
</dbReference>
<evidence type="ECO:0000256" key="3">
    <source>
        <dbReference type="ARBA" id="ARBA00023295"/>
    </source>
</evidence>
<dbReference type="InterPro" id="IPR032311">
    <property type="entry name" value="DUF4982"/>
</dbReference>
<evidence type="ECO:0000313" key="9">
    <source>
        <dbReference type="EMBL" id="RGI96509.1"/>
    </source>
</evidence>
<dbReference type="PRINTS" id="PR00132">
    <property type="entry name" value="GLHYDRLASE2"/>
</dbReference>
<dbReference type="InterPro" id="IPR013783">
    <property type="entry name" value="Ig-like_fold"/>
</dbReference>
<dbReference type="Gene3D" id="2.60.120.260">
    <property type="entry name" value="Galactose-binding domain-like"/>
    <property type="match status" value="1"/>
</dbReference>
<protein>
    <submittedName>
        <fullName evidence="9">Glycoside hydrolase family 2 protein</fullName>
    </submittedName>
</protein>
<evidence type="ECO:0000259" key="8">
    <source>
        <dbReference type="Pfam" id="PF18565"/>
    </source>
</evidence>